<evidence type="ECO:0000313" key="7">
    <source>
        <dbReference type="EMBL" id="MBI5251123.1"/>
    </source>
</evidence>
<evidence type="ECO:0000256" key="2">
    <source>
        <dbReference type="ARBA" id="ARBA00022448"/>
    </source>
</evidence>
<dbReference type="CDD" id="cd06330">
    <property type="entry name" value="PBP1_As_SBP-like"/>
    <property type="match status" value="1"/>
</dbReference>
<accession>A0A9D6V3D4</accession>
<evidence type="ECO:0000256" key="4">
    <source>
        <dbReference type="ARBA" id="ARBA00022970"/>
    </source>
</evidence>
<dbReference type="PANTHER" id="PTHR30483:SF37">
    <property type="entry name" value="ABC TRANSPORTER SUBSTRATE-BINDING PROTEIN"/>
    <property type="match status" value="1"/>
</dbReference>
<dbReference type="PRINTS" id="PR00337">
    <property type="entry name" value="LEUILEVALBP"/>
</dbReference>
<feature type="signal peptide" evidence="5">
    <location>
        <begin position="1"/>
        <end position="20"/>
    </location>
</feature>
<feature type="domain" description="Leucine-binding protein" evidence="6">
    <location>
        <begin position="22"/>
        <end position="365"/>
    </location>
</feature>
<dbReference type="GO" id="GO:0006865">
    <property type="term" value="P:amino acid transport"/>
    <property type="evidence" value="ECO:0007669"/>
    <property type="project" value="UniProtKB-KW"/>
</dbReference>
<evidence type="ECO:0000256" key="1">
    <source>
        <dbReference type="ARBA" id="ARBA00010062"/>
    </source>
</evidence>
<dbReference type="PANTHER" id="PTHR30483">
    <property type="entry name" value="LEUCINE-SPECIFIC-BINDING PROTEIN"/>
    <property type="match status" value="1"/>
</dbReference>
<protein>
    <submittedName>
        <fullName evidence="7">ABC transporter substrate-binding protein</fullName>
    </submittedName>
</protein>
<dbReference type="Pfam" id="PF13458">
    <property type="entry name" value="Peripla_BP_6"/>
    <property type="match status" value="1"/>
</dbReference>
<dbReference type="InterPro" id="IPR051010">
    <property type="entry name" value="BCAA_transport"/>
</dbReference>
<comment type="caution">
    <text evidence="7">The sequence shown here is derived from an EMBL/GenBank/DDBJ whole genome shotgun (WGS) entry which is preliminary data.</text>
</comment>
<reference evidence="7" key="1">
    <citation type="submission" date="2020-07" db="EMBL/GenBank/DDBJ databases">
        <title>Huge and variable diversity of episymbiotic CPR bacteria and DPANN archaea in groundwater ecosystems.</title>
        <authorList>
            <person name="He C.Y."/>
            <person name="Keren R."/>
            <person name="Whittaker M."/>
            <person name="Farag I.F."/>
            <person name="Doudna J."/>
            <person name="Cate J.H.D."/>
            <person name="Banfield J.F."/>
        </authorList>
    </citation>
    <scope>NUCLEOTIDE SEQUENCE</scope>
    <source>
        <strain evidence="7">NC_groundwater_1664_Pr3_B-0.1um_52_9</strain>
    </source>
</reference>
<dbReference type="EMBL" id="JACRDE010000435">
    <property type="protein sequence ID" value="MBI5251123.1"/>
    <property type="molecule type" value="Genomic_DNA"/>
</dbReference>
<evidence type="ECO:0000256" key="5">
    <source>
        <dbReference type="SAM" id="SignalP"/>
    </source>
</evidence>
<proteinExistence type="inferred from homology"/>
<organism evidence="7 8">
    <name type="scientific">Desulfomonile tiedjei</name>
    <dbReference type="NCBI Taxonomy" id="2358"/>
    <lineage>
        <taxon>Bacteria</taxon>
        <taxon>Pseudomonadati</taxon>
        <taxon>Thermodesulfobacteriota</taxon>
        <taxon>Desulfomonilia</taxon>
        <taxon>Desulfomonilales</taxon>
        <taxon>Desulfomonilaceae</taxon>
        <taxon>Desulfomonile</taxon>
    </lineage>
</organism>
<dbReference type="Proteomes" id="UP000807825">
    <property type="component" value="Unassembled WGS sequence"/>
</dbReference>
<dbReference type="Gene3D" id="3.40.50.2300">
    <property type="match status" value="2"/>
</dbReference>
<dbReference type="SUPFAM" id="SSF53822">
    <property type="entry name" value="Periplasmic binding protein-like I"/>
    <property type="match status" value="1"/>
</dbReference>
<sequence>MRRSCFFAVVLLLMPLLASGDTVKIGLAHVFSGPMATFGEVAEQGVRLAVKRINEQGGLLGRNVEVLKADTQAKPEEGLKAVEKLVAEDRVDAIVGIVSSAVALKVASEMDRLATPLIITHAMADPVCGSKCSPWLFRMTWSTREALKGAALLAKSELTSKTWTTLGPDYGFGQESWDLFQKYVSELGPYKFVAPNFSPVATKDWKPYIEKINASNAKGILVSLWGNNLRDFVKQAKAENFFDGKEVICLVGGGVEIFWALGFLDTPVGVWFGTPYWAEASETPVNVEFVREYTKLSASQIPPSYSAYTAYASVIMYAEAVKKAGTVDKKSVAKALEELRVDLPGGVTSFRAADHQAVFPVVFGKSSEQPSSLGKRFRSLAPLKIFRGEELLPKPEDTGCVMRSLN</sequence>
<keyword evidence="4" id="KW-0029">Amino-acid transport</keyword>
<name>A0A9D6V3D4_9BACT</name>
<comment type="similarity">
    <text evidence="1">Belongs to the leucine-binding protein family.</text>
</comment>
<evidence type="ECO:0000313" key="8">
    <source>
        <dbReference type="Proteomes" id="UP000807825"/>
    </source>
</evidence>
<gene>
    <name evidence="7" type="ORF">HY912_16665</name>
</gene>
<evidence type="ECO:0000259" key="6">
    <source>
        <dbReference type="Pfam" id="PF13458"/>
    </source>
</evidence>
<dbReference type="InterPro" id="IPR028082">
    <property type="entry name" value="Peripla_BP_I"/>
</dbReference>
<feature type="chain" id="PRO_5039043245" evidence="5">
    <location>
        <begin position="21"/>
        <end position="406"/>
    </location>
</feature>
<evidence type="ECO:0000256" key="3">
    <source>
        <dbReference type="ARBA" id="ARBA00022729"/>
    </source>
</evidence>
<keyword evidence="2" id="KW-0813">Transport</keyword>
<dbReference type="InterPro" id="IPR000709">
    <property type="entry name" value="Leu_Ile_Val-bd"/>
</dbReference>
<dbReference type="InterPro" id="IPR028081">
    <property type="entry name" value="Leu-bd"/>
</dbReference>
<dbReference type="AlphaFoldDB" id="A0A9D6V3D4"/>
<keyword evidence="3 5" id="KW-0732">Signal</keyword>